<keyword evidence="2" id="KW-1185">Reference proteome</keyword>
<accession>A0A498QZG0</accession>
<evidence type="ECO:0000313" key="1">
    <source>
        <dbReference type="EMBL" id="VBA55018.1"/>
    </source>
</evidence>
<dbReference type="Proteomes" id="UP000268285">
    <property type="component" value="Unassembled WGS sequence"/>
</dbReference>
<protein>
    <submittedName>
        <fullName evidence="1">Uncharacterized protein</fullName>
    </submittedName>
</protein>
<reference evidence="1 2" key="1">
    <citation type="submission" date="2018-09" db="EMBL/GenBank/DDBJ databases">
        <authorList>
            <person name="Tagini F."/>
        </authorList>
    </citation>
    <scope>NUCLEOTIDE SEQUENCE [LARGE SCALE GENOMIC DNA]</scope>
    <source>
        <strain evidence="1 2">MK142</strain>
    </source>
</reference>
<name>A0A498QZG0_9MYCO</name>
<gene>
    <name evidence="1" type="ORF">LAUMK142_04908</name>
</gene>
<dbReference type="EMBL" id="UPHU01000001">
    <property type="protein sequence ID" value="VBA55018.1"/>
    <property type="molecule type" value="Genomic_DNA"/>
</dbReference>
<dbReference type="AlphaFoldDB" id="A0A498QZG0"/>
<sequence length="147" mass="15629">MLAGPAAAGWTPRDLNQLVTDWLGVGRRIIPDTPARPIGLLGAMLAWHGTDNLADRPAAADMAREAAELAARRERCAAVPAEHAAELAAREQGRAALSGTGHAWAAREFARLANQSARRRTQLAAAQAAYDEQAVRSARGLRDAHPL</sequence>
<proteinExistence type="predicted"/>
<organism evidence="1 2">
    <name type="scientific">Mycobacterium pseudokansasii</name>
    <dbReference type="NCBI Taxonomy" id="2341080"/>
    <lineage>
        <taxon>Bacteria</taxon>
        <taxon>Bacillati</taxon>
        <taxon>Actinomycetota</taxon>
        <taxon>Actinomycetes</taxon>
        <taxon>Mycobacteriales</taxon>
        <taxon>Mycobacteriaceae</taxon>
        <taxon>Mycobacterium</taxon>
    </lineage>
</organism>
<evidence type="ECO:0000313" key="2">
    <source>
        <dbReference type="Proteomes" id="UP000268285"/>
    </source>
</evidence>